<evidence type="ECO:0000256" key="1">
    <source>
        <dbReference type="SAM" id="Coils"/>
    </source>
</evidence>
<proteinExistence type="predicted"/>
<dbReference type="Proteomes" id="UP000220133">
    <property type="component" value="Chromosome"/>
</dbReference>
<evidence type="ECO:0008006" key="4">
    <source>
        <dbReference type="Google" id="ProtNLM"/>
    </source>
</evidence>
<dbReference type="OrthoDB" id="1467932at2"/>
<feature type="coiled-coil region" evidence="1">
    <location>
        <begin position="7"/>
        <end position="41"/>
    </location>
</feature>
<keyword evidence="1" id="KW-0175">Coiled coil</keyword>
<protein>
    <recommendedName>
        <fullName evidence="4">Mis12-Mtw1 protein family</fullName>
    </recommendedName>
</protein>
<dbReference type="KEGG" id="cbae:COR50_01700"/>
<evidence type="ECO:0000313" key="3">
    <source>
        <dbReference type="Proteomes" id="UP000220133"/>
    </source>
</evidence>
<dbReference type="RefSeq" id="WP_098192369.1">
    <property type="nucleotide sequence ID" value="NZ_CP023777.1"/>
</dbReference>
<name>A0A291QPQ7_9BACT</name>
<organism evidence="2 3">
    <name type="scientific">Chitinophaga caeni</name>
    <dbReference type="NCBI Taxonomy" id="2029983"/>
    <lineage>
        <taxon>Bacteria</taxon>
        <taxon>Pseudomonadati</taxon>
        <taxon>Bacteroidota</taxon>
        <taxon>Chitinophagia</taxon>
        <taxon>Chitinophagales</taxon>
        <taxon>Chitinophagaceae</taxon>
        <taxon>Chitinophaga</taxon>
    </lineage>
</organism>
<accession>A0A291QPQ7</accession>
<dbReference type="EMBL" id="CP023777">
    <property type="protein sequence ID" value="ATL45979.1"/>
    <property type="molecule type" value="Genomic_DNA"/>
</dbReference>
<dbReference type="AlphaFoldDB" id="A0A291QPQ7"/>
<gene>
    <name evidence="2" type="ORF">COR50_01700</name>
</gene>
<sequence length="99" mass="11432">MEIDQYIQNIENKLHLVLKKLQQVQAENALLKEQVGSQEQEIQLQYKAIAEMENRLKTVAIAHAAHSQSDDNEAFKKEIRGKINEYIREIDRCIALLSA</sequence>
<evidence type="ECO:0000313" key="2">
    <source>
        <dbReference type="EMBL" id="ATL45979.1"/>
    </source>
</evidence>
<reference evidence="2 3" key="1">
    <citation type="submission" date="2017-10" db="EMBL/GenBank/DDBJ databases">
        <title>Paenichitinophaga pekingensis gen. nov., sp. nov., isolated from activated sludge.</title>
        <authorList>
            <person name="Jin D."/>
            <person name="Kong X."/>
            <person name="Deng Y."/>
            <person name="Bai Z."/>
        </authorList>
    </citation>
    <scope>NUCLEOTIDE SEQUENCE [LARGE SCALE GENOMIC DNA]</scope>
    <source>
        <strain evidence="2 3">13</strain>
    </source>
</reference>
<keyword evidence="3" id="KW-1185">Reference proteome</keyword>